<dbReference type="InterPro" id="IPR011528">
    <property type="entry name" value="NERD"/>
</dbReference>
<evidence type="ECO:0000259" key="1">
    <source>
        <dbReference type="Pfam" id="PF08378"/>
    </source>
</evidence>
<dbReference type="AlphaFoldDB" id="A0A327ZXS3"/>
<evidence type="ECO:0000313" key="3">
    <source>
        <dbReference type="Proteomes" id="UP000249808"/>
    </source>
</evidence>
<dbReference type="Proteomes" id="UP000249808">
    <property type="component" value="Unassembled WGS sequence"/>
</dbReference>
<sequence length="330" mass="38849">MLNEVEALFLKTRILNQYERYILEVAERYEMDDFDKENLFTTEKGLLGEEQFYERIKDCSGGAKLWDMRLRLNGQSQYDFIVISNGKIMHFDTKYYEGQYNYVDGNFISENGYVIHNPIALQTKQHMRLVRFVDKMGFGYQVLSFIIFVGEQFNVSGFNGDKRILFDKDINRIVENLNQREVTSEELEIARIFADHYDHKGRSPRIHYYPFSEMKKGVKCPKCRAFLPKVPKTAKKVKCTCGCEMTKKELVRLAFDAIYVLKNSGVTVRDVVEFTGVGKTLVKEVLGKEHHKLGTFKDSKYLPHKVDDFLIRENEVEYTKMKYDEEFYFL</sequence>
<dbReference type="Pfam" id="PF08378">
    <property type="entry name" value="NERD"/>
    <property type="match status" value="1"/>
</dbReference>
<keyword evidence="3" id="KW-1185">Reference proteome</keyword>
<gene>
    <name evidence="2" type="ORF">BHU61_06005</name>
</gene>
<protein>
    <recommendedName>
        <fullName evidence="1">NERD domain-containing protein</fullName>
    </recommendedName>
</protein>
<feature type="domain" description="NERD" evidence="1">
    <location>
        <begin position="44"/>
        <end position="149"/>
    </location>
</feature>
<reference evidence="2 3" key="1">
    <citation type="journal article" date="2018" name="Front. Microbiol.">
        <title>Description and Comparative Genomics of Macrococcus caseolyticus subsp. hominis subsp. nov., Macrococcus goetzii sp. nov., Macrococcus epidermidis sp. nov., and Macrococcus bohemicus sp. nov., Novel Macrococci From Human Clinical Material With Virulence Potential and Suspected Uptake of Foreign DNA by Natural Transformation.</title>
        <authorList>
            <person name="Maslanova I."/>
            <person name="Wertheimer Z."/>
            <person name="Sedlacek I."/>
            <person name="Svec P."/>
            <person name="Indrakova A."/>
            <person name="Kovarovic V."/>
            <person name="Schumann P."/>
            <person name="Sproer C."/>
            <person name="Kralova S."/>
            <person name="Sedo O."/>
            <person name="Kristofova L."/>
            <person name="Vrbovska V."/>
            <person name="Fuzik T."/>
            <person name="Petras P."/>
            <person name="Zdrahal Z."/>
            <person name="Ruzickova V."/>
            <person name="Doskar J."/>
            <person name="Pantucek R."/>
        </authorList>
    </citation>
    <scope>NUCLEOTIDE SEQUENCE [LARGE SCALE GENOMIC DNA]</scope>
    <source>
        <strain evidence="2 3">01/688</strain>
    </source>
</reference>
<comment type="caution">
    <text evidence="2">The sequence shown here is derived from an EMBL/GenBank/DDBJ whole genome shotgun (WGS) entry which is preliminary data.</text>
</comment>
<accession>A0A327ZXS3</accession>
<dbReference type="EMBL" id="PZJH01000001">
    <property type="protein sequence ID" value="RAK47012.1"/>
    <property type="molecule type" value="Genomic_DNA"/>
</dbReference>
<evidence type="ECO:0000313" key="2">
    <source>
        <dbReference type="EMBL" id="RAK47012.1"/>
    </source>
</evidence>
<proteinExistence type="predicted"/>
<name>A0A327ZXS3_9STAP</name>
<organism evidence="2 3">
    <name type="scientific">Macrococcus epidermidis</name>
    <dbReference type="NCBI Taxonomy" id="1902580"/>
    <lineage>
        <taxon>Bacteria</taxon>
        <taxon>Bacillati</taxon>
        <taxon>Bacillota</taxon>
        <taxon>Bacilli</taxon>
        <taxon>Bacillales</taxon>
        <taxon>Staphylococcaceae</taxon>
        <taxon>Macrococcus</taxon>
    </lineage>
</organism>